<evidence type="ECO:0000313" key="3">
    <source>
        <dbReference type="EMBL" id="CAG8624670.1"/>
    </source>
</evidence>
<dbReference type="GO" id="GO:0000329">
    <property type="term" value="C:fungal-type vacuole membrane"/>
    <property type="evidence" value="ECO:0007669"/>
    <property type="project" value="TreeGrafter"/>
</dbReference>
<protein>
    <submittedName>
        <fullName evidence="3">10719_t:CDS:1</fullName>
    </submittedName>
</protein>
<dbReference type="PROSITE" id="PS50219">
    <property type="entry name" value="CNH"/>
    <property type="match status" value="1"/>
</dbReference>
<sequence>MAWVSHNQICLGLANEYSLININTGAITGLLMPSGNAGATQFYNMVGMGAIGAIGAIGAKVSKPLMIKLPNRILLAKDNISVFVDPDSNATRNAEIDWSGAPEEIDHPFTACTHFLVIKGYSYPYLIAVFPKHVEVRNVETLALVQTVELPQPKFINQGKYLYIANYTSVWRFIPLNFEKQIDQLIDQHQYEEAITKLRQIRTLLARNLFQHQKFDEAITIFQELETEPAEVIALYPPSISGTLHSDALHQQNLEKSETNHENGLTAVSSDQNEKISESEELVNGQKQKIFLGDISSGSSNVNGNYNHNLEIAEL</sequence>
<proteinExistence type="predicted"/>
<dbReference type="InterPro" id="IPR001180">
    <property type="entry name" value="CNH_dom"/>
</dbReference>
<dbReference type="InterPro" id="IPR032914">
    <property type="entry name" value="Vam6/VPS39/TRAP1"/>
</dbReference>
<feature type="compositionally biased region" description="Polar residues" evidence="1">
    <location>
        <begin position="262"/>
        <end position="271"/>
    </location>
</feature>
<evidence type="ECO:0000259" key="2">
    <source>
        <dbReference type="PROSITE" id="PS50219"/>
    </source>
</evidence>
<dbReference type="GO" id="GO:0006914">
    <property type="term" value="P:autophagy"/>
    <property type="evidence" value="ECO:0007669"/>
    <property type="project" value="TreeGrafter"/>
</dbReference>
<feature type="region of interest" description="Disordered" evidence="1">
    <location>
        <begin position="258"/>
        <end position="280"/>
    </location>
</feature>
<comment type="caution">
    <text evidence="3">The sequence shown here is derived from an EMBL/GenBank/DDBJ whole genome shotgun (WGS) entry which is preliminary data.</text>
</comment>
<evidence type="ECO:0000313" key="4">
    <source>
        <dbReference type="Proteomes" id="UP000789396"/>
    </source>
</evidence>
<accession>A0A9N9GRI9</accession>
<keyword evidence="4" id="KW-1185">Reference proteome</keyword>
<gene>
    <name evidence="3" type="ORF">RFULGI_LOCUS7488</name>
</gene>
<dbReference type="GO" id="GO:0034058">
    <property type="term" value="P:endosomal vesicle fusion"/>
    <property type="evidence" value="ECO:0007669"/>
    <property type="project" value="TreeGrafter"/>
</dbReference>
<dbReference type="EMBL" id="CAJVPZ010010930">
    <property type="protein sequence ID" value="CAG8624670.1"/>
    <property type="molecule type" value="Genomic_DNA"/>
</dbReference>
<organism evidence="3 4">
    <name type="scientific">Racocetra fulgida</name>
    <dbReference type="NCBI Taxonomy" id="60492"/>
    <lineage>
        <taxon>Eukaryota</taxon>
        <taxon>Fungi</taxon>
        <taxon>Fungi incertae sedis</taxon>
        <taxon>Mucoromycota</taxon>
        <taxon>Glomeromycotina</taxon>
        <taxon>Glomeromycetes</taxon>
        <taxon>Diversisporales</taxon>
        <taxon>Gigasporaceae</taxon>
        <taxon>Racocetra</taxon>
    </lineage>
</organism>
<dbReference type="OrthoDB" id="5325112at2759"/>
<dbReference type="Proteomes" id="UP000789396">
    <property type="component" value="Unassembled WGS sequence"/>
</dbReference>
<feature type="non-terminal residue" evidence="3">
    <location>
        <position position="1"/>
    </location>
</feature>
<dbReference type="PANTHER" id="PTHR12894:SF49">
    <property type="entry name" value="VAM6_VPS39-LIKE PROTEIN"/>
    <property type="match status" value="1"/>
</dbReference>
<dbReference type="AlphaFoldDB" id="A0A9N9GRI9"/>
<feature type="domain" description="CNH" evidence="2">
    <location>
        <begin position="1"/>
        <end position="163"/>
    </location>
</feature>
<reference evidence="3" key="1">
    <citation type="submission" date="2021-06" db="EMBL/GenBank/DDBJ databases">
        <authorList>
            <person name="Kallberg Y."/>
            <person name="Tangrot J."/>
            <person name="Rosling A."/>
        </authorList>
    </citation>
    <scope>NUCLEOTIDE SEQUENCE</scope>
    <source>
        <strain evidence="3">IN212</strain>
    </source>
</reference>
<dbReference type="PANTHER" id="PTHR12894">
    <property type="entry name" value="CNH DOMAIN CONTAINING"/>
    <property type="match status" value="1"/>
</dbReference>
<evidence type="ECO:0000256" key="1">
    <source>
        <dbReference type="SAM" id="MobiDB-lite"/>
    </source>
</evidence>
<name>A0A9N9GRI9_9GLOM</name>
<dbReference type="Pfam" id="PF00780">
    <property type="entry name" value="CNH"/>
    <property type="match status" value="1"/>
</dbReference>